<evidence type="ECO:0000259" key="3">
    <source>
        <dbReference type="PROSITE" id="PS50020"/>
    </source>
</evidence>
<dbReference type="InterPro" id="IPR001715">
    <property type="entry name" value="CH_dom"/>
</dbReference>
<reference evidence="6" key="3">
    <citation type="submission" date="2022-01" db="EMBL/GenBank/DDBJ databases">
        <authorList>
            <person name="Rubenstein D.R."/>
        </authorList>
    </citation>
    <scope>NUCLEOTIDE SEQUENCE</scope>
    <source>
        <strain evidence="6">SS15</strain>
        <tissue evidence="6">Liver</tissue>
    </source>
</reference>
<dbReference type="InterPro" id="IPR000593">
    <property type="entry name" value="RasGAP_C"/>
</dbReference>
<dbReference type="SUPFAM" id="SSF48350">
    <property type="entry name" value="GTPase activation domain, GAP"/>
    <property type="match status" value="1"/>
</dbReference>
<dbReference type="InterPro" id="IPR001202">
    <property type="entry name" value="WW_dom"/>
</dbReference>
<dbReference type="InterPro" id="IPR008936">
    <property type="entry name" value="Rho_GTPase_activation_prot"/>
</dbReference>
<protein>
    <recommendedName>
        <fullName evidence="8">IQGA3 protein</fullName>
    </recommendedName>
</protein>
<keyword evidence="7" id="KW-1185">Reference proteome</keyword>
<proteinExistence type="predicted"/>
<dbReference type="PROSITE" id="PS50096">
    <property type="entry name" value="IQ"/>
    <property type="match status" value="4"/>
</dbReference>
<dbReference type="InterPro" id="IPR023152">
    <property type="entry name" value="RasGAP_CS"/>
</dbReference>
<dbReference type="PROSITE" id="PS50018">
    <property type="entry name" value="RAS_GTPASE_ACTIV_2"/>
    <property type="match status" value="1"/>
</dbReference>
<comment type="caution">
    <text evidence="5">The sequence shown here is derived from an EMBL/GenBank/DDBJ whole genome shotgun (WGS) entry which is preliminary data.</text>
</comment>
<dbReference type="InterPro" id="IPR036872">
    <property type="entry name" value="CH_dom_sf"/>
</dbReference>
<gene>
    <name evidence="6" type="ORF">IHE44_0010607</name>
    <name evidence="5" type="ORF">IHE44_004799</name>
</gene>
<dbReference type="Pfam" id="PF00616">
    <property type="entry name" value="RasGAP"/>
    <property type="match status" value="1"/>
</dbReference>
<feature type="domain" description="WW" evidence="3">
    <location>
        <begin position="795"/>
        <end position="828"/>
    </location>
</feature>
<dbReference type="SMART" id="SM00033">
    <property type="entry name" value="CH"/>
    <property type="match status" value="1"/>
</dbReference>
<evidence type="ECO:0000259" key="2">
    <source>
        <dbReference type="PROSITE" id="PS50018"/>
    </source>
</evidence>
<feature type="coiled-coil region" evidence="1">
    <location>
        <begin position="1792"/>
        <end position="1833"/>
    </location>
</feature>
<dbReference type="PROSITE" id="PS01159">
    <property type="entry name" value="WW_DOMAIN_1"/>
    <property type="match status" value="1"/>
</dbReference>
<dbReference type="InterPro" id="IPR001936">
    <property type="entry name" value="RasGAP_dom"/>
</dbReference>
<dbReference type="Gene3D" id="1.10.418.10">
    <property type="entry name" value="Calponin-like domain"/>
    <property type="match status" value="1"/>
</dbReference>
<evidence type="ECO:0000313" key="5">
    <source>
        <dbReference type="EMBL" id="KAG0115976.1"/>
    </source>
</evidence>
<dbReference type="SUPFAM" id="SSF47576">
    <property type="entry name" value="Calponin-homology domain, CH-domain"/>
    <property type="match status" value="1"/>
</dbReference>
<dbReference type="PROSITE" id="PS50021">
    <property type="entry name" value="CH"/>
    <property type="match status" value="1"/>
</dbReference>
<dbReference type="GO" id="GO:0005938">
    <property type="term" value="C:cell cortex"/>
    <property type="evidence" value="ECO:0007669"/>
    <property type="project" value="TreeGrafter"/>
</dbReference>
<dbReference type="SMART" id="SM00015">
    <property type="entry name" value="IQ"/>
    <property type="match status" value="4"/>
</dbReference>
<dbReference type="CDD" id="cd23767">
    <property type="entry name" value="IQCD"/>
    <property type="match status" value="1"/>
</dbReference>
<dbReference type="PANTHER" id="PTHR14149:SF10">
    <property type="entry name" value="RAS GTPASE-ACTIVATING-LIKE PROTEIN IQGAP3"/>
    <property type="match status" value="1"/>
</dbReference>
<name>A0A835NJ64_9PASS</name>
<dbReference type="PROSITE" id="PS00509">
    <property type="entry name" value="RAS_GTPASE_ACTIV_1"/>
    <property type="match status" value="1"/>
</dbReference>
<organism evidence="5">
    <name type="scientific">Lamprotornis superbus</name>
    <dbReference type="NCBI Taxonomy" id="245042"/>
    <lineage>
        <taxon>Eukaryota</taxon>
        <taxon>Metazoa</taxon>
        <taxon>Chordata</taxon>
        <taxon>Craniata</taxon>
        <taxon>Vertebrata</taxon>
        <taxon>Euteleostomi</taxon>
        <taxon>Archelosauria</taxon>
        <taxon>Archosauria</taxon>
        <taxon>Dinosauria</taxon>
        <taxon>Saurischia</taxon>
        <taxon>Theropoda</taxon>
        <taxon>Coelurosauria</taxon>
        <taxon>Aves</taxon>
        <taxon>Neognathae</taxon>
        <taxon>Neoaves</taxon>
        <taxon>Telluraves</taxon>
        <taxon>Australaves</taxon>
        <taxon>Passeriformes</taxon>
        <taxon>Sturnidae</taxon>
        <taxon>Lamprotornis</taxon>
    </lineage>
</organism>
<dbReference type="PROSITE" id="PS50020">
    <property type="entry name" value="WW_DOMAIN_2"/>
    <property type="match status" value="1"/>
</dbReference>
<feature type="domain" description="Ras-GAP" evidence="2">
    <location>
        <begin position="1287"/>
        <end position="1548"/>
    </location>
</feature>
<reference evidence="5" key="1">
    <citation type="submission" date="2020-10" db="EMBL/GenBank/DDBJ databases">
        <title>Feather gene expression reveals the developmental basis of iridescence in African starlings.</title>
        <authorList>
            <person name="Rubenstein D.R."/>
        </authorList>
    </citation>
    <scope>NUCLEOTIDE SEQUENCE</scope>
    <source>
        <strain evidence="5">SS15</strain>
        <tissue evidence="5">Liver</tissue>
    </source>
</reference>
<evidence type="ECO:0008006" key="8">
    <source>
        <dbReference type="Google" id="ProtNLM"/>
    </source>
</evidence>
<dbReference type="GO" id="GO:0120025">
    <property type="term" value="C:plasma membrane bounded cell projection"/>
    <property type="evidence" value="ECO:0007669"/>
    <property type="project" value="UniProtKB-ARBA"/>
</dbReference>
<dbReference type="Pfam" id="PF00307">
    <property type="entry name" value="CH"/>
    <property type="match status" value="1"/>
</dbReference>
<dbReference type="Gene3D" id="1.20.5.190">
    <property type="match status" value="1"/>
</dbReference>
<evidence type="ECO:0000259" key="4">
    <source>
        <dbReference type="PROSITE" id="PS50021"/>
    </source>
</evidence>
<accession>A0A835NJ64</accession>
<sequence>MDEQRRQNIAYQYLCHLEEAKRWMEACLGEGLPPSTELEETLRNGVLLAKLGHCFAPAVVPVKKIYDPEQTRYKAAGLHFRHTDNINHWRDAMSHVGLPSIFHPETTDIYDKKNMPRVIYCIHALSFYLFKLGLAPPIQDLYGKVNFTEEEINNMKRELEKYGLQLPAFSKIGGILANELSVDEAAVHAAVLAINEAVDRGVVAQTMETLHNPHAMLVGLREELASAYQEVLHQAKLEKGSNARNRVIPEGEDVYDWCLTQAEIQGNINKVNVRGALEEVDNALERQDVLALHRALQDPALALHCLQRDNLELYLEQLSTDREEKALELGYLELLEKEEVQAGILTANQRDEKEQARAGGPAGSLALRQGTATSCSPHVCPSVLQAVGRINAAVRRGMPAETLEALMDPAAQLPDVHAPAAPLYQQQLALLQCQHPQGELAQEELFVAVEMLSAVALVNQALDARNPSRLWSSLVSPALGLSGVEDTNAQRYFDDLLQLKGQSRKAGAEFLSWNDIQDSVNSTNSSVQDENDRESCPHKVWVCRGSADILGETLHWDSSPCETPENLTPPWAVTPLGARSVGGVERHVLSLHTGVHAVRLVNEALLQADPERTLAALLLLAPTLPDIALPTAPRYHSVLSRARRHKVQATEDNGAVLWWEEIQEGVCQANQDTVVARNSECSPHVVGHEGVDVSPSAPTVALGIAAINQAIKEGKASQTLRVLCNPDVALRGVVDACADTYQEQLAALMATKRPAGKTVGAAKPPPPWEPGMHPWPRCSGGAVLSSSSHPSWHAGSVKPFWIRHKLLDGAEYYLNLQTLEGSWQCPRNGSFNTTHLSREEIQVWADGAGWAPVASLGLSWCLVSLQSVITRATAAHDRQCLWAASVSLVVRLQARLRGFLVRQQFVARWHILQEQRPAAVRIQACWRGYRQRRAYLERLHYLKSNTDAAIKIQAAVRMWQTRRKYQERLRYFRQNEDDPEYTTGSLSLGAHSAAGRTDSSWQGDRRERIAKLLGFVKYEGRKTTPVPSKNNNFKMPIKRGRKFFGEKGSAGGSEVAPLDLLQLLIYSEWRGMTTEKETLIPGLNTFLAVGTRQQCACPAFLHSLDTVEKHLPPPYLSWQIKAVIKIQAFVRANKARGDYRMLVHTKSPPLSIVQRFIHLLEQSQHDFWEESEVLQLQEEVVKRIRASRQLESDLDLMDIKIGLLVKNRTTLQEVVSHCKKLTKKNKEQLSEMMSMDKQKGLKSLSKEKRQKLEAYQHLFYLLQTQPVYLARLIFQMPQNKSTKFMESVIFTLYNYASNPREAYLLLQLFKVALQEEIRSKVDHVHDILTGNATVIRLVVSFYRNTRGQNALRHILAGPVQEVLQDKTLSIRIDPVDIYKAWINQTESQSGHRRSDPGSEGLARLQGDGHWDGDGVLSSLHSKLPYEVSPEQALSHPEVQRRLDISICNLLAITDKFVSAITSSVDKIPYGMRYMAKILRTSLAEKFPKAPAEEVDKIVGNLLYYRFMNPAVVAPDGFDIVDVSAGAALHPDQRRSLGCIAKVLQHAAAHKAFEGESSHLCRVNQYLEDTHNKFRRFISAACCVPEPEERFNMDEYSEMVAVAKPVIYITVGELINTHKLLLEHQDSIAPHRSDPLHELLEDLDELPTVQSLVGESVVSLGDSGAEQVLSQLSRTEISLTLTNKLMPVPSSEESDTRSLLLSTKQMLVDLIQAQPGDSLPEILWTPASEHEVGYEAAHEHLVRRRALRDAQACAQLKRHRSLAANGQLSMEEKKRKVIRNLRRLESLGLLHSANQYQELVDELAKDIRNQRRHRQQRRRELLKLRQTLEGLDAKTLFYEEQIDYYNQYIKTCLDNLAASNKLKNVIFDIIPCEESGRFQVKAKFMGIDMECFQLHYQDLLQLQYEGVAVMKMFDKAKVNVNLLIFLLNKKFFKK</sequence>
<dbReference type="OrthoDB" id="775356at2759"/>
<dbReference type="PANTHER" id="PTHR14149">
    <property type="entry name" value="RAS GTPASE-ACTIVATING PROTEIN WITH IQ MOTIF"/>
    <property type="match status" value="1"/>
</dbReference>
<keyword evidence="1" id="KW-0175">Coiled coil</keyword>
<dbReference type="GO" id="GO:0005516">
    <property type="term" value="F:calmodulin binding"/>
    <property type="evidence" value="ECO:0007669"/>
    <property type="project" value="TreeGrafter"/>
</dbReference>
<dbReference type="Pfam" id="PF03836">
    <property type="entry name" value="RasGAP_C"/>
    <property type="match status" value="1"/>
</dbReference>
<dbReference type="SMART" id="SM00323">
    <property type="entry name" value="RasGAP"/>
    <property type="match status" value="1"/>
</dbReference>
<reference evidence="6 7" key="2">
    <citation type="journal article" date="2021" name="J. Hered.">
        <title>Feather Gene Expression Elucidates the Developmental Basis of Plumage Iridescence in African Starlings.</title>
        <authorList>
            <person name="Rubenstein D.R."/>
            <person name="Corvelo A."/>
            <person name="MacManes M.D."/>
            <person name="Maia R."/>
            <person name="Narzisi G."/>
            <person name="Rousaki A."/>
            <person name="Vandenabeele P."/>
            <person name="Shawkey M.D."/>
            <person name="Solomon J."/>
        </authorList>
    </citation>
    <scope>NUCLEOTIDE SEQUENCE [LARGE SCALE GENOMIC DNA]</scope>
    <source>
        <strain evidence="6">SS15</strain>
    </source>
</reference>
<feature type="domain" description="Calponin-homology (CH)" evidence="4">
    <location>
        <begin position="14"/>
        <end position="129"/>
    </location>
</feature>
<dbReference type="Proteomes" id="UP000618051">
    <property type="component" value="Unassembled WGS sequence"/>
</dbReference>
<dbReference type="GO" id="GO:1903479">
    <property type="term" value="P:mitotic actomyosin contractile ring assembly actin filament organization"/>
    <property type="evidence" value="ECO:0007669"/>
    <property type="project" value="TreeGrafter"/>
</dbReference>
<dbReference type="Gene3D" id="1.10.506.10">
    <property type="entry name" value="GTPase Activation - p120gap, domain 1"/>
    <property type="match status" value="1"/>
</dbReference>
<dbReference type="SUPFAM" id="SSF143885">
    <property type="entry name" value="RGC domain-like"/>
    <property type="match status" value="1"/>
</dbReference>
<dbReference type="EMBL" id="JADDUC010000189">
    <property type="protein sequence ID" value="KAG0115976.1"/>
    <property type="molecule type" value="Genomic_DNA"/>
</dbReference>
<dbReference type="GO" id="GO:0051015">
    <property type="term" value="F:actin filament binding"/>
    <property type="evidence" value="ECO:0007669"/>
    <property type="project" value="TreeGrafter"/>
</dbReference>
<evidence type="ECO:0000313" key="7">
    <source>
        <dbReference type="Proteomes" id="UP000618051"/>
    </source>
</evidence>
<dbReference type="FunFam" id="1.10.418.10:FF:000013">
    <property type="entry name" value="IQ motif containing GTPase activating protein 1"/>
    <property type="match status" value="1"/>
</dbReference>
<dbReference type="CDD" id="cd12207">
    <property type="entry name" value="RasGAP_IQGAP3"/>
    <property type="match status" value="1"/>
</dbReference>
<dbReference type="InterPro" id="IPR000048">
    <property type="entry name" value="IQ_motif_EF-hand-BS"/>
</dbReference>
<feature type="coiled-coil region" evidence="1">
    <location>
        <begin position="138"/>
        <end position="165"/>
    </location>
</feature>
<evidence type="ECO:0000313" key="6">
    <source>
        <dbReference type="EMBL" id="KAI1229902.1"/>
    </source>
</evidence>
<dbReference type="EMBL" id="JADDUC020000033">
    <property type="protein sequence ID" value="KAI1229902.1"/>
    <property type="molecule type" value="Genomic_DNA"/>
</dbReference>
<dbReference type="Pfam" id="PF00612">
    <property type="entry name" value="IQ"/>
    <property type="match status" value="4"/>
</dbReference>
<dbReference type="SUPFAM" id="SSF52540">
    <property type="entry name" value="P-loop containing nucleoside triphosphate hydrolases"/>
    <property type="match status" value="1"/>
</dbReference>
<dbReference type="InterPro" id="IPR027417">
    <property type="entry name" value="P-loop_NTPase"/>
</dbReference>
<dbReference type="GO" id="GO:0005096">
    <property type="term" value="F:GTPase activator activity"/>
    <property type="evidence" value="ECO:0007669"/>
    <property type="project" value="TreeGrafter"/>
</dbReference>
<evidence type="ECO:0000256" key="1">
    <source>
        <dbReference type="SAM" id="Coils"/>
    </source>
</evidence>